<evidence type="ECO:0000256" key="3">
    <source>
        <dbReference type="ARBA" id="ARBA00023163"/>
    </source>
</evidence>
<keyword evidence="7" id="KW-1185">Reference proteome</keyword>
<organism evidence="6 7">
    <name type="scientific">Streptomyces violaceus</name>
    <name type="common">Streptomyces venezuelae</name>
    <dbReference type="NCBI Taxonomy" id="1936"/>
    <lineage>
        <taxon>Bacteria</taxon>
        <taxon>Bacillati</taxon>
        <taxon>Actinomycetota</taxon>
        <taxon>Actinomycetes</taxon>
        <taxon>Kitasatosporales</taxon>
        <taxon>Streptomycetaceae</taxon>
        <taxon>Streptomyces</taxon>
    </lineage>
</organism>
<protein>
    <submittedName>
        <fullName evidence="6">Response regulator transcription factor</fullName>
    </submittedName>
</protein>
<evidence type="ECO:0000256" key="4">
    <source>
        <dbReference type="SAM" id="MobiDB-lite"/>
    </source>
</evidence>
<gene>
    <name evidence="6" type="ORF">OHB29_07490</name>
</gene>
<dbReference type="InterPro" id="IPR016032">
    <property type="entry name" value="Sig_transdc_resp-reg_C-effctor"/>
</dbReference>
<dbReference type="PANTHER" id="PTHR44688:SF16">
    <property type="entry name" value="DNA-BINDING TRANSCRIPTIONAL ACTIVATOR DEVR_DOSR"/>
    <property type="match status" value="1"/>
</dbReference>
<dbReference type="InterPro" id="IPR000792">
    <property type="entry name" value="Tscrpt_reg_LuxR_C"/>
</dbReference>
<evidence type="ECO:0000259" key="5">
    <source>
        <dbReference type="PROSITE" id="PS50043"/>
    </source>
</evidence>
<accession>A0ABZ1NN65</accession>
<keyword evidence="3" id="KW-0804">Transcription</keyword>
<dbReference type="PRINTS" id="PR00038">
    <property type="entry name" value="HTHLUXR"/>
</dbReference>
<dbReference type="CDD" id="cd06170">
    <property type="entry name" value="LuxR_C_like"/>
    <property type="match status" value="1"/>
</dbReference>
<keyword evidence="2" id="KW-0238">DNA-binding</keyword>
<evidence type="ECO:0000313" key="7">
    <source>
        <dbReference type="Proteomes" id="UP001341259"/>
    </source>
</evidence>
<dbReference type="PROSITE" id="PS50043">
    <property type="entry name" value="HTH_LUXR_2"/>
    <property type="match status" value="1"/>
</dbReference>
<name>A0ABZ1NN65_STRVL</name>
<dbReference type="RefSeq" id="WP_328337266.1">
    <property type="nucleotide sequence ID" value="NZ_CP107906.1"/>
</dbReference>
<reference evidence="6 7" key="1">
    <citation type="submission" date="2022-10" db="EMBL/GenBank/DDBJ databases">
        <title>The complete genomes of actinobacterial strains from the NBC collection.</title>
        <authorList>
            <person name="Joergensen T.S."/>
            <person name="Alvarez Arevalo M."/>
            <person name="Sterndorff E.B."/>
            <person name="Faurdal D."/>
            <person name="Vuksanovic O."/>
            <person name="Mourched A.-S."/>
            <person name="Charusanti P."/>
            <person name="Shaw S."/>
            <person name="Blin K."/>
            <person name="Weber T."/>
        </authorList>
    </citation>
    <scope>NUCLEOTIDE SEQUENCE [LARGE SCALE GENOMIC DNA]</scope>
    <source>
        <strain evidence="6 7">NBC_00456</strain>
    </source>
</reference>
<evidence type="ECO:0000256" key="1">
    <source>
        <dbReference type="ARBA" id="ARBA00023015"/>
    </source>
</evidence>
<dbReference type="SMART" id="SM00421">
    <property type="entry name" value="HTH_LUXR"/>
    <property type="match status" value="1"/>
</dbReference>
<feature type="region of interest" description="Disordered" evidence="4">
    <location>
        <begin position="78"/>
        <end position="105"/>
    </location>
</feature>
<evidence type="ECO:0000256" key="2">
    <source>
        <dbReference type="ARBA" id="ARBA00023125"/>
    </source>
</evidence>
<feature type="compositionally biased region" description="Low complexity" evidence="4">
    <location>
        <begin position="83"/>
        <end position="104"/>
    </location>
</feature>
<dbReference type="SUPFAM" id="SSF46894">
    <property type="entry name" value="C-terminal effector domain of the bipartite response regulators"/>
    <property type="match status" value="1"/>
</dbReference>
<dbReference type="EMBL" id="CP107906">
    <property type="protein sequence ID" value="WUG92882.1"/>
    <property type="molecule type" value="Genomic_DNA"/>
</dbReference>
<proteinExistence type="predicted"/>
<dbReference type="Proteomes" id="UP001341259">
    <property type="component" value="Chromosome"/>
</dbReference>
<dbReference type="PANTHER" id="PTHR44688">
    <property type="entry name" value="DNA-BINDING TRANSCRIPTIONAL ACTIVATOR DEVR_DOSR"/>
    <property type="match status" value="1"/>
</dbReference>
<dbReference type="Pfam" id="PF00196">
    <property type="entry name" value="GerE"/>
    <property type="match status" value="1"/>
</dbReference>
<evidence type="ECO:0000313" key="6">
    <source>
        <dbReference type="EMBL" id="WUG92882.1"/>
    </source>
</evidence>
<sequence>MAQDLARFSAETADELPPAAVLTRRLDWDDVCLAFKHGVTSYVLDGPHSCRLDEVLMCTAQRSGILDPEIVERIRIEARGEGRTTTAKPGSSPSASAATPGSRPLLSQRESQVMDLLASGLEVRDVARQLFLTDKTVRNNLSRIYSKVGVRNQAQAVLYWLGRADPTPGHPIRAGGRAGVWSAEGRLTYRCRCMGWAEPPALNKAAALVFGGARG</sequence>
<dbReference type="Gene3D" id="3.40.50.2300">
    <property type="match status" value="1"/>
</dbReference>
<dbReference type="PROSITE" id="PS00622">
    <property type="entry name" value="HTH_LUXR_1"/>
    <property type="match status" value="1"/>
</dbReference>
<keyword evidence="1" id="KW-0805">Transcription regulation</keyword>
<feature type="domain" description="HTH luxR-type" evidence="5">
    <location>
        <begin position="99"/>
        <end position="164"/>
    </location>
</feature>